<dbReference type="STRING" id="599839.J4IAL6"/>
<dbReference type="InterPro" id="IPR003710">
    <property type="entry name" value="ApbA"/>
</dbReference>
<reference evidence="8 9" key="1">
    <citation type="journal article" date="2012" name="Appl. Environ. Microbiol.">
        <title>Short-read sequencing for genomic analysis of the brown rot fungus Fibroporia radiculosa.</title>
        <authorList>
            <person name="Tang J.D."/>
            <person name="Perkins A.D."/>
            <person name="Sonstegard T.S."/>
            <person name="Schroeder S.G."/>
            <person name="Burgess S.C."/>
            <person name="Diehl S.V."/>
        </authorList>
    </citation>
    <scope>NUCLEOTIDE SEQUENCE [LARGE SCALE GENOMIC DNA]</scope>
    <source>
        <strain evidence="8 9">TFFH 294</strain>
    </source>
</reference>
<dbReference type="InterPro" id="IPR050838">
    <property type="entry name" value="Ketopantoate_reductase"/>
</dbReference>
<dbReference type="EMBL" id="HE797102">
    <property type="protein sequence ID" value="CCM03126.1"/>
    <property type="molecule type" value="Genomic_DNA"/>
</dbReference>
<gene>
    <name evidence="8" type="ORF">FIBRA_05247</name>
</gene>
<comment type="similarity">
    <text evidence="1">Belongs to the ketopantoate reductase family.</text>
</comment>
<dbReference type="PANTHER" id="PTHR43765">
    <property type="entry name" value="2-DEHYDROPANTOATE 2-REDUCTASE-RELATED"/>
    <property type="match status" value="1"/>
</dbReference>
<organism evidence="8 9">
    <name type="scientific">Fibroporia radiculosa</name>
    <dbReference type="NCBI Taxonomy" id="599839"/>
    <lineage>
        <taxon>Eukaryota</taxon>
        <taxon>Fungi</taxon>
        <taxon>Dikarya</taxon>
        <taxon>Basidiomycota</taxon>
        <taxon>Agaricomycotina</taxon>
        <taxon>Agaricomycetes</taxon>
        <taxon>Polyporales</taxon>
        <taxon>Fibroporiaceae</taxon>
        <taxon>Fibroporia</taxon>
    </lineage>
</organism>
<dbReference type="FunCoup" id="J4IAL6">
    <property type="interactions" value="216"/>
</dbReference>
<dbReference type="Pfam" id="PF02558">
    <property type="entry name" value="ApbA"/>
    <property type="match status" value="1"/>
</dbReference>
<dbReference type="SUPFAM" id="SSF51735">
    <property type="entry name" value="NAD(P)-binding Rossmann-fold domains"/>
    <property type="match status" value="1"/>
</dbReference>
<dbReference type="OrthoDB" id="73846at2759"/>
<dbReference type="AlphaFoldDB" id="J4IAL6"/>
<dbReference type="InterPro" id="IPR013332">
    <property type="entry name" value="KPR_N"/>
</dbReference>
<dbReference type="GO" id="GO:0015940">
    <property type="term" value="P:pantothenate biosynthetic process"/>
    <property type="evidence" value="ECO:0007669"/>
    <property type="project" value="InterPro"/>
</dbReference>
<feature type="domain" description="Ketopantoate reductase C-terminal" evidence="7">
    <location>
        <begin position="263"/>
        <end position="406"/>
    </location>
</feature>
<dbReference type="EC" id="1.1.1.169" evidence="2"/>
<evidence type="ECO:0000256" key="5">
    <source>
        <dbReference type="ARBA" id="ARBA00032024"/>
    </source>
</evidence>
<dbReference type="GO" id="GO:0008677">
    <property type="term" value="F:2-dehydropantoate 2-reductase activity"/>
    <property type="evidence" value="ECO:0007669"/>
    <property type="project" value="UniProtKB-EC"/>
</dbReference>
<keyword evidence="4" id="KW-0560">Oxidoreductase</keyword>
<keyword evidence="9" id="KW-1185">Reference proteome</keyword>
<protein>
    <recommendedName>
        <fullName evidence="2">2-dehydropantoate 2-reductase</fullName>
        <ecNumber evidence="2">1.1.1.169</ecNumber>
    </recommendedName>
    <alternativeName>
        <fullName evidence="5">Ketopantoate reductase</fullName>
    </alternativeName>
</protein>
<dbReference type="GO" id="GO:0050661">
    <property type="term" value="F:NADP binding"/>
    <property type="evidence" value="ECO:0007669"/>
    <property type="project" value="TreeGrafter"/>
</dbReference>
<dbReference type="GO" id="GO:0005739">
    <property type="term" value="C:mitochondrion"/>
    <property type="evidence" value="ECO:0007669"/>
    <property type="project" value="TreeGrafter"/>
</dbReference>
<dbReference type="PANTHER" id="PTHR43765:SF2">
    <property type="entry name" value="2-DEHYDROPANTOATE 2-REDUCTASE"/>
    <property type="match status" value="1"/>
</dbReference>
<evidence type="ECO:0000259" key="7">
    <source>
        <dbReference type="Pfam" id="PF08546"/>
    </source>
</evidence>
<name>J4IAL6_9APHY</name>
<dbReference type="RefSeq" id="XP_012182409.1">
    <property type="nucleotide sequence ID" value="XM_012327019.1"/>
</dbReference>
<evidence type="ECO:0000313" key="9">
    <source>
        <dbReference type="Proteomes" id="UP000006352"/>
    </source>
</evidence>
<dbReference type="Pfam" id="PF08546">
    <property type="entry name" value="ApbA_C"/>
    <property type="match status" value="1"/>
</dbReference>
<dbReference type="SUPFAM" id="SSF48179">
    <property type="entry name" value="6-phosphogluconate dehydrogenase C-terminal domain-like"/>
    <property type="match status" value="1"/>
</dbReference>
<dbReference type="InterPro" id="IPR008927">
    <property type="entry name" value="6-PGluconate_DH-like_C_sf"/>
</dbReference>
<dbReference type="Gene3D" id="3.40.50.720">
    <property type="entry name" value="NAD(P)-binding Rossmann-like Domain"/>
    <property type="match status" value="1"/>
</dbReference>
<dbReference type="Proteomes" id="UP000006352">
    <property type="component" value="Unassembled WGS sequence"/>
</dbReference>
<proteinExistence type="inferred from homology"/>
<evidence type="ECO:0000256" key="4">
    <source>
        <dbReference type="ARBA" id="ARBA00023002"/>
    </source>
</evidence>
<dbReference type="GeneID" id="24098037"/>
<dbReference type="NCBIfam" id="TIGR00745">
    <property type="entry name" value="apbA_panE"/>
    <property type="match status" value="1"/>
</dbReference>
<dbReference type="Gene3D" id="1.10.1040.10">
    <property type="entry name" value="N-(1-d-carboxylethyl)-l-norvaline Dehydrogenase, domain 2"/>
    <property type="match status" value="1"/>
</dbReference>
<evidence type="ECO:0000313" key="8">
    <source>
        <dbReference type="EMBL" id="CCM03126.1"/>
    </source>
</evidence>
<keyword evidence="3" id="KW-0521">NADP</keyword>
<dbReference type="InterPro" id="IPR013328">
    <property type="entry name" value="6PGD_dom2"/>
</dbReference>
<evidence type="ECO:0000256" key="3">
    <source>
        <dbReference type="ARBA" id="ARBA00022857"/>
    </source>
</evidence>
<accession>J4IAL6</accession>
<dbReference type="HOGENOM" id="CLU_031468_10_3_1"/>
<sequence>MHVHILGFGAIGTLVAHHLRAALDPKHVISIIHRSPAVSLSVAEAGAYARLEQDGVILTQRNFLHESSDPFDDIVYRRLEVEHRRLKVRALPEGERKERLSRVVKPQEPTRIHSLIVATKAPVAVKGIRMLLPRLSPDSTIVLLHNGMGVYEELMRTTFRNSEQRPNIVVSVNTHGAWLKNPAHVVHTGVGAIQLGIMPDGRGRDFEASLDTSLPKEDQKLNLDDITPLLDDTQAPRYISLRNTMSALMSMSALNVSWNPIYDIQLAMRRKLVVNSVINPITALLSCRNGQLFESVPARRLCYQLCREASRVFYAQWRAELRDLEPPNSRMFSKLENRFPRELSAGGLVEECQRVAQLTRNNFSSMLVDVRKNQNTEVAYMNGYIVHLAKKYDVRVPTMQALLDLVYLRTSIPLDLPVDVQSVL</sequence>
<dbReference type="InParanoid" id="J4IAL6"/>
<evidence type="ECO:0000256" key="1">
    <source>
        <dbReference type="ARBA" id="ARBA00007870"/>
    </source>
</evidence>
<evidence type="ECO:0000256" key="2">
    <source>
        <dbReference type="ARBA" id="ARBA00013014"/>
    </source>
</evidence>
<feature type="domain" description="Ketopantoate reductase N-terminal" evidence="6">
    <location>
        <begin position="3"/>
        <end position="199"/>
    </location>
</feature>
<evidence type="ECO:0000259" key="6">
    <source>
        <dbReference type="Pfam" id="PF02558"/>
    </source>
</evidence>
<dbReference type="InterPro" id="IPR036291">
    <property type="entry name" value="NAD(P)-bd_dom_sf"/>
</dbReference>
<dbReference type="InterPro" id="IPR013752">
    <property type="entry name" value="KPA_reductase"/>
</dbReference>